<sequence length="500" mass="56441">MLVSLLSISFLSLVLATCAAWLYSRTRTHARLPPGPPGHWLFGNKVPHPHAWLTFEQWRKVYGDVFSLRLGSQTLVVVAGYQANIDLMEKQAAYLDSRPRSIAAGAILSGGMRTLLMPSGNRLRRLRKALHGQLQPKAAATYEPMQTHAAHRLMHDILEDPSQFREHIMNFSAIFNMSLAYGKPASTTAKTNPDVLAVTTCLRRLGHANRPGAYWVDSFPLLYYVPWYGRQLKRWHQEELALFRGQLDRVHEKMINGTETSDCFAKQIIEKQAEYGLSDNEAAYLAGSLFGAGADATDSAISILVLAMACWPEATKKAQSELDRVVGRDRMPSFADRSSLPYIEAFILETYRWRGLSFGGVMHAATKDVIWNDHVIPKGSLIISNHWSIHMDKRVFSEPEKFMPERWLKNKEQGNDIRLFVFGEGRRVCPGQVVSERSLFIVMATLLWSFHVRQDPFAPIDASPERFTDTVTSHALPYSALFEARDNSVPVMIENSLTDH</sequence>
<evidence type="ECO:0000256" key="3">
    <source>
        <dbReference type="ARBA" id="ARBA00010617"/>
    </source>
</evidence>
<evidence type="ECO:0000256" key="11">
    <source>
        <dbReference type="SAM" id="SignalP"/>
    </source>
</evidence>
<dbReference type="InParanoid" id="A0A067MN53"/>
<keyword evidence="7 9" id="KW-0408">Iron</keyword>
<dbReference type="InterPro" id="IPR017972">
    <property type="entry name" value="Cyt_P450_CS"/>
</dbReference>
<protein>
    <recommendedName>
        <fullName evidence="14">Cytochrome P450</fullName>
    </recommendedName>
</protein>
<evidence type="ECO:0000256" key="1">
    <source>
        <dbReference type="ARBA" id="ARBA00001971"/>
    </source>
</evidence>
<keyword evidence="13" id="KW-1185">Reference proteome</keyword>
<reference evidence="13" key="1">
    <citation type="journal article" date="2014" name="Proc. Natl. Acad. Sci. U.S.A.">
        <title>Extensive sampling of basidiomycete genomes demonstrates inadequacy of the white-rot/brown-rot paradigm for wood decay fungi.</title>
        <authorList>
            <person name="Riley R."/>
            <person name="Salamov A.A."/>
            <person name="Brown D.W."/>
            <person name="Nagy L.G."/>
            <person name="Floudas D."/>
            <person name="Held B.W."/>
            <person name="Levasseur A."/>
            <person name="Lombard V."/>
            <person name="Morin E."/>
            <person name="Otillar R."/>
            <person name="Lindquist E.A."/>
            <person name="Sun H."/>
            <person name="LaButti K.M."/>
            <person name="Schmutz J."/>
            <person name="Jabbour D."/>
            <person name="Luo H."/>
            <person name="Baker S.E."/>
            <person name="Pisabarro A.G."/>
            <person name="Walton J.D."/>
            <person name="Blanchette R.A."/>
            <person name="Henrissat B."/>
            <person name="Martin F."/>
            <person name="Cullen D."/>
            <person name="Hibbett D.S."/>
            <person name="Grigoriev I.V."/>
        </authorList>
    </citation>
    <scope>NUCLEOTIDE SEQUENCE [LARGE SCALE GENOMIC DNA]</scope>
    <source>
        <strain evidence="13">FD-172 SS1</strain>
    </source>
</reference>
<dbReference type="GO" id="GO:0005506">
    <property type="term" value="F:iron ion binding"/>
    <property type="evidence" value="ECO:0007669"/>
    <property type="project" value="InterPro"/>
</dbReference>
<dbReference type="Pfam" id="PF00067">
    <property type="entry name" value="p450"/>
    <property type="match status" value="1"/>
</dbReference>
<keyword evidence="5 9" id="KW-0479">Metal-binding</keyword>
<proteinExistence type="inferred from homology"/>
<dbReference type="HOGENOM" id="CLU_001570_2_1_1"/>
<evidence type="ECO:0000256" key="6">
    <source>
        <dbReference type="ARBA" id="ARBA00023002"/>
    </source>
</evidence>
<feature type="chain" id="PRO_5001641416" description="Cytochrome P450" evidence="11">
    <location>
        <begin position="17"/>
        <end position="500"/>
    </location>
</feature>
<dbReference type="GO" id="GO:0020037">
    <property type="term" value="F:heme binding"/>
    <property type="evidence" value="ECO:0007669"/>
    <property type="project" value="InterPro"/>
</dbReference>
<evidence type="ECO:0000256" key="7">
    <source>
        <dbReference type="ARBA" id="ARBA00023004"/>
    </source>
</evidence>
<dbReference type="SUPFAM" id="SSF48264">
    <property type="entry name" value="Cytochrome P450"/>
    <property type="match status" value="1"/>
</dbReference>
<keyword evidence="11" id="KW-0732">Signal</keyword>
<dbReference type="InterPro" id="IPR002401">
    <property type="entry name" value="Cyt_P450_E_grp-I"/>
</dbReference>
<feature type="signal peptide" evidence="11">
    <location>
        <begin position="1"/>
        <end position="16"/>
    </location>
</feature>
<dbReference type="AlphaFoldDB" id="A0A067MN53"/>
<dbReference type="GO" id="GO:0016705">
    <property type="term" value="F:oxidoreductase activity, acting on paired donors, with incorporation or reduction of molecular oxygen"/>
    <property type="evidence" value="ECO:0007669"/>
    <property type="project" value="InterPro"/>
</dbReference>
<dbReference type="InterPro" id="IPR001128">
    <property type="entry name" value="Cyt_P450"/>
</dbReference>
<keyword evidence="6 10" id="KW-0560">Oxidoreductase</keyword>
<accession>A0A067MN53</accession>
<keyword evidence="8 10" id="KW-0503">Monooxygenase</keyword>
<evidence type="ECO:0000313" key="12">
    <source>
        <dbReference type="EMBL" id="KDQ13006.1"/>
    </source>
</evidence>
<dbReference type="PROSITE" id="PS00086">
    <property type="entry name" value="CYTOCHROME_P450"/>
    <property type="match status" value="1"/>
</dbReference>
<comment type="similarity">
    <text evidence="3 10">Belongs to the cytochrome P450 family.</text>
</comment>
<evidence type="ECO:0000256" key="2">
    <source>
        <dbReference type="ARBA" id="ARBA00005179"/>
    </source>
</evidence>
<evidence type="ECO:0000256" key="5">
    <source>
        <dbReference type="ARBA" id="ARBA00022723"/>
    </source>
</evidence>
<evidence type="ECO:0000256" key="8">
    <source>
        <dbReference type="ARBA" id="ARBA00023033"/>
    </source>
</evidence>
<dbReference type="Proteomes" id="UP000027195">
    <property type="component" value="Unassembled WGS sequence"/>
</dbReference>
<comment type="pathway">
    <text evidence="2">Secondary metabolite biosynthesis.</text>
</comment>
<evidence type="ECO:0000256" key="9">
    <source>
        <dbReference type="PIRSR" id="PIRSR602401-1"/>
    </source>
</evidence>
<dbReference type="CDD" id="cd11065">
    <property type="entry name" value="CYP64-like"/>
    <property type="match status" value="1"/>
</dbReference>
<gene>
    <name evidence="12" type="ORF">BOTBODRAFT_111951</name>
</gene>
<dbReference type="Gene3D" id="1.10.630.10">
    <property type="entry name" value="Cytochrome P450"/>
    <property type="match status" value="1"/>
</dbReference>
<dbReference type="InterPro" id="IPR036396">
    <property type="entry name" value="Cyt_P450_sf"/>
</dbReference>
<dbReference type="STRING" id="930990.A0A067MN53"/>
<evidence type="ECO:0000256" key="10">
    <source>
        <dbReference type="RuleBase" id="RU000461"/>
    </source>
</evidence>
<organism evidence="12 13">
    <name type="scientific">Botryobasidium botryosum (strain FD-172 SS1)</name>
    <dbReference type="NCBI Taxonomy" id="930990"/>
    <lineage>
        <taxon>Eukaryota</taxon>
        <taxon>Fungi</taxon>
        <taxon>Dikarya</taxon>
        <taxon>Basidiomycota</taxon>
        <taxon>Agaricomycotina</taxon>
        <taxon>Agaricomycetes</taxon>
        <taxon>Cantharellales</taxon>
        <taxon>Botryobasidiaceae</taxon>
        <taxon>Botryobasidium</taxon>
    </lineage>
</organism>
<dbReference type="InterPro" id="IPR050364">
    <property type="entry name" value="Cytochrome_P450_fung"/>
</dbReference>
<dbReference type="PRINTS" id="PR00463">
    <property type="entry name" value="EP450I"/>
</dbReference>
<dbReference type="PANTHER" id="PTHR46300:SF1">
    <property type="entry name" value="P450, PUTATIVE (EUROFUNG)-RELATED"/>
    <property type="match status" value="1"/>
</dbReference>
<name>A0A067MN53_BOTB1</name>
<dbReference type="PANTHER" id="PTHR46300">
    <property type="entry name" value="P450, PUTATIVE (EUROFUNG)-RELATED-RELATED"/>
    <property type="match status" value="1"/>
</dbReference>
<comment type="cofactor">
    <cofactor evidence="1 9">
        <name>heme</name>
        <dbReference type="ChEBI" id="CHEBI:30413"/>
    </cofactor>
</comment>
<dbReference type="OrthoDB" id="2789670at2759"/>
<evidence type="ECO:0000313" key="13">
    <source>
        <dbReference type="Proteomes" id="UP000027195"/>
    </source>
</evidence>
<feature type="binding site" description="axial binding residue" evidence="9">
    <location>
        <position position="429"/>
    </location>
    <ligand>
        <name>heme</name>
        <dbReference type="ChEBI" id="CHEBI:30413"/>
    </ligand>
    <ligandPart>
        <name>Fe</name>
        <dbReference type="ChEBI" id="CHEBI:18248"/>
    </ligandPart>
</feature>
<keyword evidence="4 9" id="KW-0349">Heme</keyword>
<dbReference type="GO" id="GO:0004497">
    <property type="term" value="F:monooxygenase activity"/>
    <property type="evidence" value="ECO:0007669"/>
    <property type="project" value="UniProtKB-KW"/>
</dbReference>
<evidence type="ECO:0008006" key="14">
    <source>
        <dbReference type="Google" id="ProtNLM"/>
    </source>
</evidence>
<evidence type="ECO:0000256" key="4">
    <source>
        <dbReference type="ARBA" id="ARBA00022617"/>
    </source>
</evidence>
<dbReference type="EMBL" id="KL198046">
    <property type="protein sequence ID" value="KDQ13006.1"/>
    <property type="molecule type" value="Genomic_DNA"/>
</dbReference>